<dbReference type="InterPro" id="IPR007110">
    <property type="entry name" value="Ig-like_dom"/>
</dbReference>
<dbReference type="InterPro" id="IPR013783">
    <property type="entry name" value="Ig-like_fold"/>
</dbReference>
<evidence type="ECO:0000256" key="1">
    <source>
        <dbReference type="ARBA" id="ARBA00022553"/>
    </source>
</evidence>
<keyword evidence="5" id="KW-1185">Reference proteome</keyword>
<feature type="compositionally biased region" description="Low complexity" evidence="2">
    <location>
        <begin position="217"/>
        <end position="226"/>
    </location>
</feature>
<dbReference type="PANTHER" id="PTHR11422">
    <property type="entry name" value="T-CELL SURFACE GLYCOPROTEIN CD4"/>
    <property type="match status" value="1"/>
</dbReference>
<feature type="region of interest" description="Disordered" evidence="2">
    <location>
        <begin position="516"/>
        <end position="587"/>
    </location>
</feature>
<proteinExistence type="predicted"/>
<dbReference type="EMBL" id="JAAWVO010016888">
    <property type="protein sequence ID" value="MBN3314748.1"/>
    <property type="molecule type" value="Genomic_DNA"/>
</dbReference>
<dbReference type="Proteomes" id="UP000736164">
    <property type="component" value="Unassembled WGS sequence"/>
</dbReference>
<dbReference type="InterPro" id="IPR009738">
    <property type="entry name" value="BAT2_N"/>
</dbReference>
<dbReference type="GO" id="GO:0070374">
    <property type="term" value="P:positive regulation of ERK1 and ERK2 cascade"/>
    <property type="evidence" value="ECO:0007669"/>
    <property type="project" value="TreeGrafter"/>
</dbReference>
<feature type="compositionally biased region" description="Basic and acidic residues" evidence="2">
    <location>
        <begin position="243"/>
        <end position="252"/>
    </location>
</feature>
<accession>A0A8J7T991</accession>
<dbReference type="Pfam" id="PF07001">
    <property type="entry name" value="BAT2_N"/>
    <property type="match status" value="1"/>
</dbReference>
<feature type="domain" description="Ig-like" evidence="3">
    <location>
        <begin position="287"/>
        <end position="358"/>
    </location>
</feature>
<dbReference type="GO" id="GO:0042110">
    <property type="term" value="P:T cell activation"/>
    <property type="evidence" value="ECO:0007669"/>
    <property type="project" value="TreeGrafter"/>
</dbReference>
<feature type="non-terminal residue" evidence="4">
    <location>
        <position position="952"/>
    </location>
</feature>
<feature type="non-terminal residue" evidence="4">
    <location>
        <position position="1"/>
    </location>
</feature>
<dbReference type="PANTHER" id="PTHR11422:SF5">
    <property type="entry name" value="DIVERSE IMMUNOGLOBULIN DOMAIN-CONTAINING PROTEIN 1.1 ISOFORM X1-RELATED"/>
    <property type="match status" value="1"/>
</dbReference>
<dbReference type="Gene3D" id="2.60.40.10">
    <property type="entry name" value="Immunoglobulins"/>
    <property type="match status" value="2"/>
</dbReference>
<comment type="caution">
    <text evidence="4">The sequence shown here is derived from an EMBL/GenBank/DDBJ whole genome shotgun (WGS) entry which is preliminary data.</text>
</comment>
<feature type="domain" description="Ig-like" evidence="3">
    <location>
        <begin position="703"/>
        <end position="807"/>
    </location>
</feature>
<feature type="domain" description="Ig-like" evidence="3">
    <location>
        <begin position="375"/>
        <end position="468"/>
    </location>
</feature>
<dbReference type="InterPro" id="IPR036179">
    <property type="entry name" value="Ig-like_dom_sf"/>
</dbReference>
<dbReference type="Pfam" id="PF07686">
    <property type="entry name" value="V-set"/>
    <property type="match status" value="1"/>
</dbReference>
<evidence type="ECO:0000256" key="2">
    <source>
        <dbReference type="SAM" id="MobiDB-lite"/>
    </source>
</evidence>
<feature type="region of interest" description="Disordered" evidence="2">
    <location>
        <begin position="171"/>
        <end position="252"/>
    </location>
</feature>
<organism evidence="4 5">
    <name type="scientific">Atractosteus spatula</name>
    <name type="common">Alligator gar</name>
    <name type="synonym">Lepisosteus spatula</name>
    <dbReference type="NCBI Taxonomy" id="7917"/>
    <lineage>
        <taxon>Eukaryota</taxon>
        <taxon>Metazoa</taxon>
        <taxon>Chordata</taxon>
        <taxon>Craniata</taxon>
        <taxon>Vertebrata</taxon>
        <taxon>Euteleostomi</taxon>
        <taxon>Actinopterygii</taxon>
        <taxon>Neopterygii</taxon>
        <taxon>Holostei</taxon>
        <taxon>Semionotiformes</taxon>
        <taxon>Lepisosteidae</taxon>
        <taxon>Atractosteus</taxon>
    </lineage>
</organism>
<dbReference type="InterPro" id="IPR013106">
    <property type="entry name" value="Ig_V-set"/>
</dbReference>
<dbReference type="GO" id="GO:1990782">
    <property type="term" value="F:protein tyrosine kinase binding"/>
    <property type="evidence" value="ECO:0007669"/>
    <property type="project" value="TreeGrafter"/>
</dbReference>
<feature type="region of interest" description="Disordered" evidence="2">
    <location>
        <begin position="618"/>
        <end position="709"/>
    </location>
</feature>
<keyword evidence="1" id="KW-0597">Phosphoprotein</keyword>
<dbReference type="InterPro" id="IPR003599">
    <property type="entry name" value="Ig_sub"/>
</dbReference>
<dbReference type="GO" id="GO:0009897">
    <property type="term" value="C:external side of plasma membrane"/>
    <property type="evidence" value="ECO:0007669"/>
    <property type="project" value="TreeGrafter"/>
</dbReference>
<dbReference type="GO" id="GO:0035723">
    <property type="term" value="P:interleukin-15-mediated signaling pathway"/>
    <property type="evidence" value="ECO:0007669"/>
    <property type="project" value="TreeGrafter"/>
</dbReference>
<name>A0A8J7T991_ATRSP</name>
<feature type="compositionally biased region" description="Basic and acidic residues" evidence="2">
    <location>
        <begin position="190"/>
        <end position="199"/>
    </location>
</feature>
<dbReference type="AlphaFoldDB" id="A0A8J7T991"/>
<gene>
    <name evidence="4" type="primary">Prrc2a</name>
    <name evidence="4" type="ORF">GTO95_0007296</name>
</gene>
<dbReference type="SUPFAM" id="SSF48726">
    <property type="entry name" value="Immunoglobulin"/>
    <property type="match status" value="3"/>
</dbReference>
<evidence type="ECO:0000313" key="5">
    <source>
        <dbReference type="Proteomes" id="UP000736164"/>
    </source>
</evidence>
<reference evidence="4" key="1">
    <citation type="journal article" date="2021" name="Cell">
        <title>Tracing the genetic footprints of vertebrate landing in non-teleost ray-finned fishes.</title>
        <authorList>
            <person name="Bi X."/>
            <person name="Wang K."/>
            <person name="Yang L."/>
            <person name="Pan H."/>
            <person name="Jiang H."/>
            <person name="Wei Q."/>
            <person name="Fang M."/>
            <person name="Yu H."/>
            <person name="Zhu C."/>
            <person name="Cai Y."/>
            <person name="He Y."/>
            <person name="Gan X."/>
            <person name="Zeng H."/>
            <person name="Yu D."/>
            <person name="Zhu Y."/>
            <person name="Jiang H."/>
            <person name="Qiu Q."/>
            <person name="Yang H."/>
            <person name="Zhang Y.E."/>
            <person name="Wang W."/>
            <person name="Zhu M."/>
            <person name="He S."/>
            <person name="Zhang G."/>
        </authorList>
    </citation>
    <scope>NUCLEOTIDE SEQUENCE</scope>
    <source>
        <strain evidence="4">Allg_001</strain>
    </source>
</reference>
<dbReference type="SMART" id="SM00409">
    <property type="entry name" value="IG"/>
    <property type="match status" value="3"/>
</dbReference>
<evidence type="ECO:0000259" key="3">
    <source>
        <dbReference type="PROSITE" id="PS50835"/>
    </source>
</evidence>
<evidence type="ECO:0000313" key="4">
    <source>
        <dbReference type="EMBL" id="MBN3314748.1"/>
    </source>
</evidence>
<sequence length="952" mass="102057">MTERSGQTAKGKDGKTKYSSLNLFDTYKGKTLETQKPIVFMYWSVQSVCVYEPLSLSVQCSCTGVSSQCVCMNPSLSQCSVHVLECPVSVTDASPAPLPESQLPAASPTPVATQQKPPPPPEVRSRRPVPQRCSSPGCSPGRRGKVLGSGQCYTWSSRRWRLETRTELAENGTLQISGMGPDQASAPRADAGEVKDEGFGVRAAEGSKVEPLGSGGRQPPSSQGFSKFQKSLPPRFQRQQQRYRAESDHRDRVRMSVDTERGLLLVLLLNTAHLSTGVVPNVFSTVGGSVTLPCRGVNRTDCSTTTWLFVSRSLTAAVELVNLGKIRDQEPGRVSLGSDCSLHVHTLSTQDTGLYICQQYVNDQQQGQDSHVYLSLLTIQVSPGAELRTGSTVTLHCLLDTYQGPELSYLQASIKVIWVTETGAELQGDRYQISSSPCSSTLTVRLQPSDHSRQWRCDVTQEGAVKFTHRYSTLLTELDWTCRTTGMADAGVSDAAASRWGLGSAEEDSACLSLSLSRHGSAPREAGTRRTALTEPLRRGVQDAAGSQQGSGLGARPPPAGSEPAGPCHFLRTSPAQNSPATQRGAATMARAAGPALRLPVWLWLWLWVVVGVGAPSSGRGSGRELGAEDPSGKQSLGWAGDGSREWERQPGCVKTPAPDSPGRETRRRLRSRPQGCLSAPLGPASSDTPQAPPHRTGAGRSPSLSPLAPAGEIEQAFGAEGGPLSLPCSAPGTLGPGERLEWFFRGDPGLSPEGRVAAVGPKGAPGSKMAPDSSLAIASVSARHAGYYQCSRYSGSTLVRAHRRVILRVLQAPEFTRSGPWSCPERGGREEDLRSASLLLRRRRRCKMTSVIHRSASGHRHVWNRHGLRGEEVVSSCRSEGSARWPGLRGQLATVRMLPPLPSAGFVTSSSAEQGWLVSLTHCGGYRAAAVRAHCYTAALQHCNTHSVLTH</sequence>
<dbReference type="PROSITE" id="PS50835">
    <property type="entry name" value="IG_LIKE"/>
    <property type="match status" value="3"/>
</dbReference>
<protein>
    <submittedName>
        <fullName evidence="4">PRC2A protein</fullName>
    </submittedName>
</protein>
<dbReference type="GO" id="GO:0045121">
    <property type="term" value="C:membrane raft"/>
    <property type="evidence" value="ECO:0007669"/>
    <property type="project" value="TreeGrafter"/>
</dbReference>
<dbReference type="GO" id="GO:0042289">
    <property type="term" value="F:MHC class II protein binding"/>
    <property type="evidence" value="ECO:0007669"/>
    <property type="project" value="TreeGrafter"/>
</dbReference>
<feature type="region of interest" description="Disordered" evidence="2">
    <location>
        <begin position="94"/>
        <end position="142"/>
    </location>
</feature>